<feature type="domain" description="SIS" evidence="3">
    <location>
        <begin position="53"/>
        <end position="214"/>
    </location>
</feature>
<dbReference type="PANTHER" id="PTHR10088:SF4">
    <property type="entry name" value="GLUCOKINASE REGULATORY PROTEIN"/>
    <property type="match status" value="1"/>
</dbReference>
<comment type="caution">
    <text evidence="4">The sequence shown here is derived from an EMBL/GenBank/DDBJ whole genome shotgun (WGS) entry which is preliminary data.</text>
</comment>
<name>A0A922TAV9_9HYPH</name>
<dbReference type="Pfam" id="PF13580">
    <property type="entry name" value="SIS_2"/>
    <property type="match status" value="1"/>
</dbReference>
<dbReference type="AlphaFoldDB" id="A0A922TAV9"/>
<keyword evidence="1" id="KW-0456">Lyase</keyword>
<evidence type="ECO:0000256" key="2">
    <source>
        <dbReference type="ARBA" id="ARBA00023277"/>
    </source>
</evidence>
<proteinExistence type="predicted"/>
<dbReference type="GO" id="GO:0009254">
    <property type="term" value="P:peptidoglycan turnover"/>
    <property type="evidence" value="ECO:0007669"/>
    <property type="project" value="TreeGrafter"/>
</dbReference>
<dbReference type="Proteomes" id="UP000052167">
    <property type="component" value="Unassembled WGS sequence"/>
</dbReference>
<keyword evidence="5" id="KW-1185">Reference proteome</keyword>
<dbReference type="GO" id="GO:0016835">
    <property type="term" value="F:carbon-oxygen lyase activity"/>
    <property type="evidence" value="ECO:0007669"/>
    <property type="project" value="InterPro"/>
</dbReference>
<evidence type="ECO:0000313" key="5">
    <source>
        <dbReference type="Proteomes" id="UP000052167"/>
    </source>
</evidence>
<dbReference type="EMBL" id="JOKJ01000013">
    <property type="protein sequence ID" value="KEQ07264.1"/>
    <property type="molecule type" value="Genomic_DNA"/>
</dbReference>
<dbReference type="NCBIfam" id="NF003915">
    <property type="entry name" value="PRK05441.1"/>
    <property type="match status" value="1"/>
</dbReference>
<evidence type="ECO:0000259" key="3">
    <source>
        <dbReference type="PROSITE" id="PS51464"/>
    </source>
</evidence>
<dbReference type="GO" id="GO:0016803">
    <property type="term" value="F:ether hydrolase activity"/>
    <property type="evidence" value="ECO:0007669"/>
    <property type="project" value="TreeGrafter"/>
</dbReference>
<protein>
    <submittedName>
        <fullName evidence="4">Acetylmuramic acid-6-phosphate etherase</fullName>
    </submittedName>
</protein>
<dbReference type="SUPFAM" id="SSF53697">
    <property type="entry name" value="SIS domain"/>
    <property type="match status" value="1"/>
</dbReference>
<dbReference type="PROSITE" id="PS51464">
    <property type="entry name" value="SIS"/>
    <property type="match status" value="1"/>
</dbReference>
<dbReference type="InterPro" id="IPR046348">
    <property type="entry name" value="SIS_dom_sf"/>
</dbReference>
<dbReference type="CDD" id="cd05007">
    <property type="entry name" value="SIS_Etherase"/>
    <property type="match status" value="1"/>
</dbReference>
<keyword evidence="2" id="KW-0119">Carbohydrate metabolism</keyword>
<dbReference type="GO" id="GO:0097367">
    <property type="term" value="F:carbohydrate derivative binding"/>
    <property type="evidence" value="ECO:0007669"/>
    <property type="project" value="InterPro"/>
</dbReference>
<dbReference type="OrthoDB" id="9813395at2"/>
<organism evidence="4 5">
    <name type="scientific">Pseudorhizobium pelagicum</name>
    <dbReference type="NCBI Taxonomy" id="1509405"/>
    <lineage>
        <taxon>Bacteria</taxon>
        <taxon>Pseudomonadati</taxon>
        <taxon>Pseudomonadota</taxon>
        <taxon>Alphaproteobacteria</taxon>
        <taxon>Hyphomicrobiales</taxon>
        <taxon>Rhizobiaceae</taxon>
        <taxon>Rhizobium/Agrobacterium group</taxon>
        <taxon>Pseudorhizobium</taxon>
    </lineage>
</organism>
<dbReference type="InterPro" id="IPR001347">
    <property type="entry name" value="SIS_dom"/>
</dbReference>
<evidence type="ECO:0000313" key="4">
    <source>
        <dbReference type="EMBL" id="KEQ07264.1"/>
    </source>
</evidence>
<dbReference type="Gene3D" id="3.40.50.10490">
    <property type="entry name" value="Glucose-6-phosphate isomerase like protein, domain 1"/>
    <property type="match status" value="1"/>
</dbReference>
<sequence>MSRTATEARHEKAVGLDARPPREILALLASGQQAAAAAVEAAIPDLEAGAELVAQAIRSGGKLVYAGAGSSGLMAMADALELPGTYGIAKEQIIILLAGGVSSLTDLAGAPEDDVEQARKDAAIVEPGDCVICVSASGSTPSALAIAEEAHRRGGKVVALANNPGARLFAHADVSILLQTPPEVIAGSTRMGAGTAQKIAFNMLSTLAGVKLGHVHDGHMVNLYPDNEKLRARAARMVAEIAGIDEGRAAQLLETAAGSVKVAVLLASGAPDVEAARAALAGSGDALRPAIAEFNDDHGFHKRA</sequence>
<evidence type="ECO:0000256" key="1">
    <source>
        <dbReference type="ARBA" id="ARBA00023239"/>
    </source>
</evidence>
<dbReference type="Gene3D" id="1.10.8.1080">
    <property type="match status" value="1"/>
</dbReference>
<dbReference type="InterPro" id="IPR005488">
    <property type="entry name" value="Etherase_MurQ"/>
</dbReference>
<gene>
    <name evidence="4" type="ORF">GV68_04950</name>
</gene>
<dbReference type="InterPro" id="IPR040190">
    <property type="entry name" value="MURQ/GCKR"/>
</dbReference>
<reference evidence="4 5" key="1">
    <citation type="submission" date="2014-06" db="EMBL/GenBank/DDBJ databases">
        <title>Rhizobium pelagicum/R2-400B4.</title>
        <authorList>
            <person name="Kimes N.E."/>
            <person name="Lopez-Perez M."/>
        </authorList>
    </citation>
    <scope>NUCLEOTIDE SEQUENCE [LARGE SCALE GENOMIC DNA]</scope>
    <source>
        <strain evidence="4 5">R2-400B4</strain>
    </source>
</reference>
<dbReference type="GO" id="GO:0046348">
    <property type="term" value="P:amino sugar catabolic process"/>
    <property type="evidence" value="ECO:0007669"/>
    <property type="project" value="InterPro"/>
</dbReference>
<dbReference type="PANTHER" id="PTHR10088">
    <property type="entry name" value="GLUCOKINASE REGULATORY PROTEIN"/>
    <property type="match status" value="1"/>
</dbReference>
<accession>A0A922TAV9</accession>
<dbReference type="RefSeq" id="WP_037167855.1">
    <property type="nucleotide sequence ID" value="NZ_CAJXID010000002.1"/>
</dbReference>